<comment type="caution">
    <text evidence="1">The sequence shown here is derived from an EMBL/GenBank/DDBJ whole genome shotgun (WGS) entry which is preliminary data.</text>
</comment>
<dbReference type="Proteomes" id="UP000279446">
    <property type="component" value="Unassembled WGS sequence"/>
</dbReference>
<keyword evidence="2" id="KW-1185">Reference proteome</keyword>
<organism evidence="1 2">
    <name type="scientific">Paenibacillus anaericanus</name>
    <dbReference type="NCBI Taxonomy" id="170367"/>
    <lineage>
        <taxon>Bacteria</taxon>
        <taxon>Bacillati</taxon>
        <taxon>Bacillota</taxon>
        <taxon>Bacilli</taxon>
        <taxon>Bacillales</taxon>
        <taxon>Paenibacillaceae</taxon>
        <taxon>Paenibacillus</taxon>
    </lineage>
</organism>
<dbReference type="AlphaFoldDB" id="A0A433XU07"/>
<gene>
    <name evidence="1" type="ORF">EJP82_27805</name>
</gene>
<proteinExistence type="predicted"/>
<evidence type="ECO:0000313" key="2">
    <source>
        <dbReference type="Proteomes" id="UP000279446"/>
    </source>
</evidence>
<accession>A0A433XU07</accession>
<reference evidence="1 2" key="1">
    <citation type="submission" date="2018-12" db="EMBL/GenBank/DDBJ databases">
        <authorList>
            <person name="Sun L."/>
            <person name="Chen Z."/>
        </authorList>
    </citation>
    <scope>NUCLEOTIDE SEQUENCE [LARGE SCALE GENOMIC DNA]</scope>
    <source>
        <strain evidence="1 2">DSM 15890</strain>
    </source>
</reference>
<protein>
    <submittedName>
        <fullName evidence="1">Uncharacterized protein</fullName>
    </submittedName>
</protein>
<dbReference type="RefSeq" id="WP_127195309.1">
    <property type="nucleotide sequence ID" value="NZ_RZNY01000075.1"/>
</dbReference>
<name>A0A433XU07_9BACL</name>
<evidence type="ECO:0000313" key="1">
    <source>
        <dbReference type="EMBL" id="RUT37714.1"/>
    </source>
</evidence>
<sequence>MIKLPDGMQIDMRWKTVSFTKGNNKLVLDIEPMMNCEDIVYFPSENEWRKIKCIFSNEERLEIIFLLERINWKRNIKIFISEISPRLLSKDDLIITEGTLESTIGGREIEEKQLFDPDSPLNSEQVHELYCKLEKKFANQVNGEVIISRNKVIPGSVFEEVSMKTLMSSSKVEVKLMDY</sequence>
<dbReference type="OrthoDB" id="1907940at2"/>
<dbReference type="EMBL" id="RZNY01000075">
    <property type="protein sequence ID" value="RUT37714.1"/>
    <property type="molecule type" value="Genomic_DNA"/>
</dbReference>